<dbReference type="RefSeq" id="WP_172161666.1">
    <property type="nucleotide sequence ID" value="NZ_CP053564.1"/>
</dbReference>
<dbReference type="GO" id="GO:0005737">
    <property type="term" value="C:cytoplasm"/>
    <property type="evidence" value="ECO:0007669"/>
    <property type="project" value="TreeGrafter"/>
</dbReference>
<dbReference type="KEGG" id="pbro:HOP40_22385"/>
<dbReference type="InterPro" id="IPR051783">
    <property type="entry name" value="NAD(P)-dependent_oxidoreduct"/>
</dbReference>
<protein>
    <submittedName>
        <fullName evidence="2">NAD-dependent epimerase/dehydratase family protein</fullName>
    </submittedName>
</protein>
<dbReference type="Proteomes" id="UP000505377">
    <property type="component" value="Chromosome"/>
</dbReference>
<dbReference type="Gene3D" id="3.40.50.720">
    <property type="entry name" value="NAD(P)-binding Rossmann-like Domain"/>
    <property type="match status" value="1"/>
</dbReference>
<name>A0A6M6JLG3_9PSEU</name>
<dbReference type="AlphaFoldDB" id="A0A6M6JLG3"/>
<keyword evidence="3" id="KW-1185">Reference proteome</keyword>
<organism evidence="2 3">
    <name type="scientific">Pseudonocardia broussonetiae</name>
    <dbReference type="NCBI Taxonomy" id="2736640"/>
    <lineage>
        <taxon>Bacteria</taxon>
        <taxon>Bacillati</taxon>
        <taxon>Actinomycetota</taxon>
        <taxon>Actinomycetes</taxon>
        <taxon>Pseudonocardiales</taxon>
        <taxon>Pseudonocardiaceae</taxon>
        <taxon>Pseudonocardia</taxon>
    </lineage>
</organism>
<sequence length="360" mass="38177">MRIVITGASGNVGTALLRRLLADPEEHELVGVCRRPPAIGAPYDSAAWTSLDLAAPGVELPLRTVFTGADAVVHLAWGFQPARDVGYLRRLGVGGTAAVLAAARDAGVPHVVHMSSVGAYSPWHGDPLGAGVTEEWPTHGISSLAYSVHKAEAERLIDEHERSHPEGPTVARMRPGLVVQRDAGSALLRYGMPAYVPAAVLRHLPLLPVDRELVVPIVHTDDLADAVARVVRERTGGAFNVAADPPVTRDLIAEVLGARPLHVPRPVLRAAATLAWQLRLLPLDPGWLDLAFAVPLLATGKIRRELGWEPSVDARTALAEVVDGMAAAAATTSPVLRPRSVPGELAALVRRGPIGRRPLP</sequence>
<dbReference type="PANTHER" id="PTHR48079:SF6">
    <property type="entry name" value="NAD(P)-BINDING DOMAIN-CONTAINING PROTEIN-RELATED"/>
    <property type="match status" value="1"/>
</dbReference>
<evidence type="ECO:0000259" key="1">
    <source>
        <dbReference type="Pfam" id="PF01370"/>
    </source>
</evidence>
<evidence type="ECO:0000313" key="3">
    <source>
        <dbReference type="Proteomes" id="UP000505377"/>
    </source>
</evidence>
<dbReference type="InterPro" id="IPR001509">
    <property type="entry name" value="Epimerase_deHydtase"/>
</dbReference>
<accession>A0A6M6JLG3</accession>
<feature type="domain" description="NAD-dependent epimerase/dehydratase" evidence="1">
    <location>
        <begin position="3"/>
        <end position="242"/>
    </location>
</feature>
<dbReference type="SUPFAM" id="SSF51735">
    <property type="entry name" value="NAD(P)-binding Rossmann-fold domains"/>
    <property type="match status" value="1"/>
</dbReference>
<reference evidence="2 3" key="1">
    <citation type="submission" date="2020-05" db="EMBL/GenBank/DDBJ databases">
        <authorList>
            <person name="Mo P."/>
        </authorList>
    </citation>
    <scope>NUCLEOTIDE SEQUENCE [LARGE SCALE GENOMIC DNA]</scope>
    <source>
        <strain evidence="2 3">Gen01</strain>
    </source>
</reference>
<dbReference type="GO" id="GO:0004029">
    <property type="term" value="F:aldehyde dehydrogenase (NAD+) activity"/>
    <property type="evidence" value="ECO:0007669"/>
    <property type="project" value="TreeGrafter"/>
</dbReference>
<dbReference type="InterPro" id="IPR036291">
    <property type="entry name" value="NAD(P)-bd_dom_sf"/>
</dbReference>
<proteinExistence type="predicted"/>
<dbReference type="Pfam" id="PF01370">
    <property type="entry name" value="Epimerase"/>
    <property type="match status" value="1"/>
</dbReference>
<evidence type="ECO:0000313" key="2">
    <source>
        <dbReference type="EMBL" id="QJY48206.1"/>
    </source>
</evidence>
<dbReference type="PANTHER" id="PTHR48079">
    <property type="entry name" value="PROTEIN YEEZ"/>
    <property type="match status" value="1"/>
</dbReference>
<gene>
    <name evidence="2" type="ORF">HOP40_22385</name>
</gene>
<dbReference type="EMBL" id="CP053564">
    <property type="protein sequence ID" value="QJY48206.1"/>
    <property type="molecule type" value="Genomic_DNA"/>
</dbReference>